<dbReference type="Proteomes" id="UP000051735">
    <property type="component" value="Unassembled WGS sequence"/>
</dbReference>
<reference evidence="2 3" key="1">
    <citation type="journal article" date="2015" name="Genome Announc.">
        <title>Expanding the biotechnology potential of lactobacilli through comparative genomics of 213 strains and associated genera.</title>
        <authorList>
            <person name="Sun Z."/>
            <person name="Harris H.M."/>
            <person name="McCann A."/>
            <person name="Guo C."/>
            <person name="Argimon S."/>
            <person name="Zhang W."/>
            <person name="Yang X."/>
            <person name="Jeffery I.B."/>
            <person name="Cooney J.C."/>
            <person name="Kagawa T.F."/>
            <person name="Liu W."/>
            <person name="Song Y."/>
            <person name="Salvetti E."/>
            <person name="Wrobel A."/>
            <person name="Rasinkangas P."/>
            <person name="Parkhill J."/>
            <person name="Rea M.C."/>
            <person name="O'Sullivan O."/>
            <person name="Ritari J."/>
            <person name="Douillard F.P."/>
            <person name="Paul Ross R."/>
            <person name="Yang R."/>
            <person name="Briner A.E."/>
            <person name="Felis G.E."/>
            <person name="de Vos W.M."/>
            <person name="Barrangou R."/>
            <person name="Klaenhammer T.R."/>
            <person name="Caufield P.W."/>
            <person name="Cui Y."/>
            <person name="Zhang H."/>
            <person name="O'Toole P.W."/>
        </authorList>
    </citation>
    <scope>NUCLEOTIDE SEQUENCE [LARGE SCALE GENOMIC DNA]</scope>
    <source>
        <strain evidence="2 3">DSM 6629</strain>
    </source>
</reference>
<keyword evidence="3" id="KW-1185">Reference proteome</keyword>
<sequence length="59" mass="7005">MGTFCLFVVMALINPRWVINISTIVVFVLIYVIIWLICLLEQKKTVNRINDRIKKRNLK</sequence>
<keyword evidence="1" id="KW-1133">Transmembrane helix</keyword>
<name>A0ABR5PRL4_9LACO</name>
<feature type="transmembrane region" description="Helical" evidence="1">
    <location>
        <begin position="17"/>
        <end position="40"/>
    </location>
</feature>
<comment type="caution">
    <text evidence="2">The sequence shown here is derived from an EMBL/GenBank/DDBJ whole genome shotgun (WGS) entry which is preliminary data.</text>
</comment>
<gene>
    <name evidence="2" type="ORF">FC44_GL000342</name>
</gene>
<evidence type="ECO:0000313" key="2">
    <source>
        <dbReference type="EMBL" id="KRM34124.1"/>
    </source>
</evidence>
<organism evidence="2 3">
    <name type="scientific">Lactobacillus intestinalis DSM 6629</name>
    <dbReference type="NCBI Taxonomy" id="1423761"/>
    <lineage>
        <taxon>Bacteria</taxon>
        <taxon>Bacillati</taxon>
        <taxon>Bacillota</taxon>
        <taxon>Bacilli</taxon>
        <taxon>Lactobacillales</taxon>
        <taxon>Lactobacillaceae</taxon>
        <taxon>Lactobacillus</taxon>
    </lineage>
</organism>
<protein>
    <submittedName>
        <fullName evidence="2">Uncharacterized protein</fullName>
    </submittedName>
</protein>
<dbReference type="InterPro" id="IPR021560">
    <property type="entry name" value="DUF3021"/>
</dbReference>
<dbReference type="Pfam" id="PF11457">
    <property type="entry name" value="DUF3021"/>
    <property type="match status" value="1"/>
</dbReference>
<evidence type="ECO:0000256" key="1">
    <source>
        <dbReference type="SAM" id="Phobius"/>
    </source>
</evidence>
<keyword evidence="1" id="KW-0812">Transmembrane</keyword>
<accession>A0ABR5PRL4</accession>
<evidence type="ECO:0000313" key="3">
    <source>
        <dbReference type="Proteomes" id="UP000051735"/>
    </source>
</evidence>
<proteinExistence type="predicted"/>
<keyword evidence="1" id="KW-0472">Membrane</keyword>
<dbReference type="EMBL" id="AZGN01000009">
    <property type="protein sequence ID" value="KRM34124.1"/>
    <property type="molecule type" value="Genomic_DNA"/>
</dbReference>